<name>A0A9W7FUF1_9STRA</name>
<sequence length="775" mass="86982">SHSTLESSRSLVLRSTTVYLQSFLRCSVVGRIYRRHRAAAGTCQRYWRGFRGRGRARGVREGRAGAELVRALRGMVKRRIYRRLRGAVAAIQRRHRRRAGERERAAREVQRVWRGWYEQGRYWGFVKCMVALQARARARRAKGVLKELKSDAKSVDKMAKEVEKGKGEILALRRMLKEREDGRRRVEEGHSRRDGLEEEVKVWKERAAALERDAVAARVKSQRKMEEELAKVRRELRDERGRRVRAEAELVRIRAKAEGIDISDINIEGNLSSYDEETDEWTDEETEDNDISEGEEGGGRRLKSPTPRSPGRGVLKRKSSSEIGSRIRDNIYLNSRKLIEDSAKSINRAGSEDWGRRWDEDGGEREGDSRMEKVLRMSGGRGGGGALENKSSQSMALASPAALPPSANAFSLFKKKRGGGLTVATKERTQIDVGKYWSINSKVVKCIALRDELRRFEVTQGGFVTTFVAGFPCSLWVATRDEDEEEEEHDEWVVKGIAVEVKLLGMGAEEEDNKNYLASSISFATKPGYLRRSSVFGALTGKTGGDKVISDLPFHEIVDIRAGVMGGEGEIPGSKAGKVVDSVSSSHLFLTILTVATPLHPPRSVLLRFKTRQERNDVLGGLRMMMAEGWVKEKAFNGKSLSPASSPNSNYSIFKKKGAAANGGFETPKSATKVYGSGGEHGAKTMVLLEDVNSQLSKERSNYERLLIQLLQSSFDLASKEEELAKFKKRMVESEKGAGRVDDKVLMQLSKKLETLLIDNEDLREQNQRLLKECK</sequence>
<evidence type="ECO:0000313" key="4">
    <source>
        <dbReference type="Proteomes" id="UP001165065"/>
    </source>
</evidence>
<feature type="coiled-coil region" evidence="1">
    <location>
        <begin position="193"/>
        <end position="256"/>
    </location>
</feature>
<dbReference type="EMBL" id="BRYA01000514">
    <property type="protein sequence ID" value="GMI20518.1"/>
    <property type="molecule type" value="Genomic_DNA"/>
</dbReference>
<organism evidence="3 4">
    <name type="scientific">Triparma columacea</name>
    <dbReference type="NCBI Taxonomy" id="722753"/>
    <lineage>
        <taxon>Eukaryota</taxon>
        <taxon>Sar</taxon>
        <taxon>Stramenopiles</taxon>
        <taxon>Ochrophyta</taxon>
        <taxon>Bolidophyceae</taxon>
        <taxon>Parmales</taxon>
        <taxon>Triparmaceae</taxon>
        <taxon>Triparma</taxon>
    </lineage>
</organism>
<proteinExistence type="predicted"/>
<dbReference type="Proteomes" id="UP001165065">
    <property type="component" value="Unassembled WGS sequence"/>
</dbReference>
<feature type="region of interest" description="Disordered" evidence="2">
    <location>
        <begin position="271"/>
        <end position="321"/>
    </location>
</feature>
<keyword evidence="4" id="KW-1185">Reference proteome</keyword>
<gene>
    <name evidence="3" type="ORF">TrCOL_g3799</name>
</gene>
<protein>
    <submittedName>
        <fullName evidence="3">Uncharacterized protein</fullName>
    </submittedName>
</protein>
<feature type="compositionally biased region" description="Acidic residues" evidence="2">
    <location>
        <begin position="274"/>
        <end position="296"/>
    </location>
</feature>
<feature type="region of interest" description="Disordered" evidence="2">
    <location>
        <begin position="349"/>
        <end position="368"/>
    </location>
</feature>
<keyword evidence="1" id="KW-0175">Coiled coil</keyword>
<comment type="caution">
    <text evidence="3">The sequence shown here is derived from an EMBL/GenBank/DDBJ whole genome shotgun (WGS) entry which is preliminary data.</text>
</comment>
<dbReference type="OrthoDB" id="312459at2759"/>
<evidence type="ECO:0000313" key="3">
    <source>
        <dbReference type="EMBL" id="GMI20518.1"/>
    </source>
</evidence>
<evidence type="ECO:0000256" key="1">
    <source>
        <dbReference type="SAM" id="Coils"/>
    </source>
</evidence>
<evidence type="ECO:0000256" key="2">
    <source>
        <dbReference type="SAM" id="MobiDB-lite"/>
    </source>
</evidence>
<accession>A0A9W7FUF1</accession>
<feature type="compositionally biased region" description="Basic and acidic residues" evidence="2">
    <location>
        <begin position="350"/>
        <end position="368"/>
    </location>
</feature>
<dbReference type="AlphaFoldDB" id="A0A9W7FUF1"/>
<feature type="non-terminal residue" evidence="3">
    <location>
        <position position="1"/>
    </location>
</feature>
<feature type="coiled-coil region" evidence="1">
    <location>
        <begin position="689"/>
        <end position="773"/>
    </location>
</feature>
<reference evidence="4" key="1">
    <citation type="journal article" date="2023" name="Commun. Biol.">
        <title>Genome analysis of Parmales, the sister group of diatoms, reveals the evolutionary specialization of diatoms from phago-mixotrophs to photoautotrophs.</title>
        <authorList>
            <person name="Ban H."/>
            <person name="Sato S."/>
            <person name="Yoshikawa S."/>
            <person name="Yamada K."/>
            <person name="Nakamura Y."/>
            <person name="Ichinomiya M."/>
            <person name="Sato N."/>
            <person name="Blanc-Mathieu R."/>
            <person name="Endo H."/>
            <person name="Kuwata A."/>
            <person name="Ogata H."/>
        </authorList>
    </citation>
    <scope>NUCLEOTIDE SEQUENCE [LARGE SCALE GENOMIC DNA]</scope>
</reference>